<dbReference type="InterPro" id="IPR040756">
    <property type="entry name" value="Peptidase_M61_N"/>
</dbReference>
<dbReference type="AlphaFoldDB" id="A0A1H4FYH8"/>
<keyword evidence="4" id="KW-0645">Protease</keyword>
<gene>
    <name evidence="4" type="ORF">SAMN05443550_108221</name>
</gene>
<keyword evidence="4" id="KW-0378">Hydrolase</keyword>
<dbReference type="Gene3D" id="1.10.390.10">
    <property type="entry name" value="Neutral Protease Domain 2"/>
    <property type="match status" value="1"/>
</dbReference>
<keyword evidence="4" id="KW-0482">Metalloprotease</keyword>
<dbReference type="Pfam" id="PF17899">
    <property type="entry name" value="Peptidase_M61_N"/>
    <property type="match status" value="1"/>
</dbReference>
<evidence type="ECO:0000259" key="3">
    <source>
        <dbReference type="Pfam" id="PF17899"/>
    </source>
</evidence>
<sequence>MLLSCAICSAKSNIESIHYTVSFPNLVHHEAEIMMTIPQAGTGVLRVRMSRSSRGRYSTQEFGKNIYNVKAFNADGSIAPIRQFEGEVYEISKHQNIVKIQYTLFGNLTDGSYLSIDPSHVHLNMPASFMWVEGEDDRPIIVEYKDIVKYGWTVSTQMHAETSGVYSARNLQYFMDSPTELAAQKEAKWQVKNSDGKIEEFYLKVHSDDNQVTVDHFAGMLKKVVLEAKAVFGELPAYDFGNYTFINDNYPTNRRDGMEHRNSAIIVRNLSKIAGNEPGMMISFAHEFFHSWNVERIRPKSLEPFDFEHANMSNELWFAEGFTEYYGNLILVRSGCKSVDEFNIAVSESVNSVLNMPAALKYSQLQMSRYAVYADDGNFMDPTNRDNMFTDYYLYGEATALALDLRLRKQFNLSLDDYMRGIWLSYGKTEKPYTVTNLQDALAKVTGSQDFAIDFFSKYINGIEKNDYRSLLAEVGLSLVKANPGQAWLGSIPSKPIGLATGFTENPNVKGLALLTSTTIGTPLYEAGIDAGDVILKADNNSIEKLSDFVSIIKNRKPGESISITFTNRTGNYVANVKLSEDPELKIVTYETEGKQLTPSQKKFRSKWLNSKIK</sequence>
<dbReference type="InterPro" id="IPR027268">
    <property type="entry name" value="Peptidase_M4/M1_CTD_sf"/>
</dbReference>
<dbReference type="Pfam" id="PF05299">
    <property type="entry name" value="Peptidase_M61"/>
    <property type="match status" value="1"/>
</dbReference>
<dbReference type="InterPro" id="IPR007963">
    <property type="entry name" value="Peptidase_M61_catalytic"/>
</dbReference>
<dbReference type="SUPFAM" id="SSF50156">
    <property type="entry name" value="PDZ domain-like"/>
    <property type="match status" value="1"/>
</dbReference>
<proteinExistence type="predicted"/>
<evidence type="ECO:0000313" key="4">
    <source>
        <dbReference type="EMBL" id="SEB02375.1"/>
    </source>
</evidence>
<protein>
    <submittedName>
        <fullName evidence="4">Predicted metalloprotease, contains C-terminal PDZ domain</fullName>
    </submittedName>
</protein>
<evidence type="ECO:0000259" key="2">
    <source>
        <dbReference type="Pfam" id="PF13180"/>
    </source>
</evidence>
<organism evidence="4 5">
    <name type="scientific">Pedobacter hartonius</name>
    <dbReference type="NCBI Taxonomy" id="425514"/>
    <lineage>
        <taxon>Bacteria</taxon>
        <taxon>Pseudomonadati</taxon>
        <taxon>Bacteroidota</taxon>
        <taxon>Sphingobacteriia</taxon>
        <taxon>Sphingobacteriales</taxon>
        <taxon>Sphingobacteriaceae</taxon>
        <taxon>Pedobacter</taxon>
    </lineage>
</organism>
<accession>A0A1H4FYH8</accession>
<dbReference type="EMBL" id="FNRA01000008">
    <property type="protein sequence ID" value="SEB02375.1"/>
    <property type="molecule type" value="Genomic_DNA"/>
</dbReference>
<dbReference type="InterPro" id="IPR001478">
    <property type="entry name" value="PDZ"/>
</dbReference>
<dbReference type="Pfam" id="PF13180">
    <property type="entry name" value="PDZ_2"/>
    <property type="match status" value="1"/>
</dbReference>
<dbReference type="Gene3D" id="2.60.40.3650">
    <property type="match status" value="1"/>
</dbReference>
<dbReference type="GO" id="GO:0008237">
    <property type="term" value="F:metallopeptidase activity"/>
    <property type="evidence" value="ECO:0007669"/>
    <property type="project" value="UniProtKB-KW"/>
</dbReference>
<dbReference type="PIRSF" id="PIRSF016493">
    <property type="entry name" value="Glycyl_aminpptds"/>
    <property type="match status" value="1"/>
</dbReference>
<feature type="domain" description="PDZ" evidence="2">
    <location>
        <begin position="521"/>
        <end position="567"/>
    </location>
</feature>
<dbReference type="Proteomes" id="UP000198850">
    <property type="component" value="Unassembled WGS sequence"/>
</dbReference>
<dbReference type="Gene3D" id="2.30.42.10">
    <property type="match status" value="1"/>
</dbReference>
<reference evidence="4 5" key="1">
    <citation type="submission" date="2016-10" db="EMBL/GenBank/DDBJ databases">
        <authorList>
            <person name="de Groot N.N."/>
        </authorList>
    </citation>
    <scope>NUCLEOTIDE SEQUENCE [LARGE SCALE GENOMIC DNA]</scope>
    <source>
        <strain evidence="4 5">DSM 19033</strain>
    </source>
</reference>
<dbReference type="InterPro" id="IPR024191">
    <property type="entry name" value="Peptidase_M61"/>
</dbReference>
<dbReference type="SUPFAM" id="SSF55486">
    <property type="entry name" value="Metalloproteases ('zincins'), catalytic domain"/>
    <property type="match status" value="1"/>
</dbReference>
<name>A0A1H4FYH8_9SPHI</name>
<dbReference type="GO" id="GO:0006508">
    <property type="term" value="P:proteolysis"/>
    <property type="evidence" value="ECO:0007669"/>
    <property type="project" value="UniProtKB-KW"/>
</dbReference>
<feature type="domain" description="Peptidase M61 catalytic" evidence="1">
    <location>
        <begin position="284"/>
        <end position="397"/>
    </location>
</feature>
<keyword evidence="5" id="KW-1185">Reference proteome</keyword>
<dbReference type="InterPro" id="IPR036034">
    <property type="entry name" value="PDZ_sf"/>
</dbReference>
<evidence type="ECO:0000259" key="1">
    <source>
        <dbReference type="Pfam" id="PF05299"/>
    </source>
</evidence>
<feature type="domain" description="Peptidase M61 N-terminal" evidence="3">
    <location>
        <begin position="18"/>
        <end position="182"/>
    </location>
</feature>
<evidence type="ECO:0000313" key="5">
    <source>
        <dbReference type="Proteomes" id="UP000198850"/>
    </source>
</evidence>